<dbReference type="Pfam" id="PF21833">
    <property type="entry name" value="DUF6893"/>
    <property type="match status" value="1"/>
</dbReference>
<organism evidence="1 2">
    <name type="scientific">Nonomuraea purpurea</name>
    <dbReference type="NCBI Taxonomy" id="1849276"/>
    <lineage>
        <taxon>Bacteria</taxon>
        <taxon>Bacillati</taxon>
        <taxon>Actinomycetota</taxon>
        <taxon>Actinomycetes</taxon>
        <taxon>Streptosporangiales</taxon>
        <taxon>Streptosporangiaceae</taxon>
        <taxon>Nonomuraea</taxon>
    </lineage>
</organism>
<dbReference type="EMBL" id="JBHSBI010000001">
    <property type="protein sequence ID" value="MFC4006252.1"/>
    <property type="molecule type" value="Genomic_DNA"/>
</dbReference>
<gene>
    <name evidence="1" type="ORF">ACFOY2_03390</name>
</gene>
<reference evidence="2" key="1">
    <citation type="journal article" date="2019" name="Int. J. Syst. Evol. Microbiol.">
        <title>The Global Catalogue of Microorganisms (GCM) 10K type strain sequencing project: providing services to taxonomists for standard genome sequencing and annotation.</title>
        <authorList>
            <consortium name="The Broad Institute Genomics Platform"/>
            <consortium name="The Broad Institute Genome Sequencing Center for Infectious Disease"/>
            <person name="Wu L."/>
            <person name="Ma J."/>
        </authorList>
    </citation>
    <scope>NUCLEOTIDE SEQUENCE [LARGE SCALE GENOMIC DNA]</scope>
    <source>
        <strain evidence="2">TBRC 1276</strain>
    </source>
</reference>
<evidence type="ECO:0000313" key="1">
    <source>
        <dbReference type="EMBL" id="MFC4006252.1"/>
    </source>
</evidence>
<keyword evidence="2" id="KW-1185">Reference proteome</keyword>
<dbReference type="Proteomes" id="UP001595851">
    <property type="component" value="Unassembled WGS sequence"/>
</dbReference>
<proteinExistence type="predicted"/>
<dbReference type="RefSeq" id="WP_379526405.1">
    <property type="nucleotide sequence ID" value="NZ_JBHSBI010000001.1"/>
</dbReference>
<dbReference type="InterPro" id="IPR054188">
    <property type="entry name" value="DUF6893"/>
</dbReference>
<sequence length="30" mass="3442">MVSLILLCGLAAVVAAQWPQIHRYLKMERM</sequence>
<evidence type="ECO:0000313" key="2">
    <source>
        <dbReference type="Proteomes" id="UP001595851"/>
    </source>
</evidence>
<protein>
    <submittedName>
        <fullName evidence="1">DUF6893 family small protein</fullName>
    </submittedName>
</protein>
<name>A0ABV8G1I8_9ACTN</name>
<accession>A0ABV8G1I8</accession>
<comment type="caution">
    <text evidence="1">The sequence shown here is derived from an EMBL/GenBank/DDBJ whole genome shotgun (WGS) entry which is preliminary data.</text>
</comment>